<evidence type="ECO:0000313" key="13">
    <source>
        <dbReference type="Proteomes" id="UP000596742"/>
    </source>
</evidence>
<feature type="domain" description="G-protein coupled receptors family 1 profile" evidence="11">
    <location>
        <begin position="93"/>
        <end position="355"/>
    </location>
</feature>
<dbReference type="PANTHER" id="PTHR24240">
    <property type="entry name" value="OPSIN"/>
    <property type="match status" value="1"/>
</dbReference>
<dbReference type="Gene3D" id="1.20.1070.10">
    <property type="entry name" value="Rhodopsin 7-helix transmembrane proteins"/>
    <property type="match status" value="1"/>
</dbReference>
<keyword evidence="3 10" id="KW-1133">Transmembrane helix</keyword>
<reference evidence="12" key="1">
    <citation type="submission" date="2018-11" db="EMBL/GenBank/DDBJ databases">
        <authorList>
            <person name="Alioto T."/>
            <person name="Alioto T."/>
        </authorList>
    </citation>
    <scope>NUCLEOTIDE SEQUENCE</scope>
</reference>
<evidence type="ECO:0000256" key="9">
    <source>
        <dbReference type="SAM" id="MobiDB-lite"/>
    </source>
</evidence>
<gene>
    <name evidence="12" type="ORF">MGAL_10B056232</name>
</gene>
<comment type="caution">
    <text evidence="12">The sequence shown here is derived from an EMBL/GenBank/DDBJ whole genome shotgun (WGS) entry which is preliminary data.</text>
</comment>
<dbReference type="GO" id="GO:0016020">
    <property type="term" value="C:membrane"/>
    <property type="evidence" value="ECO:0007669"/>
    <property type="project" value="UniProtKB-SubCell"/>
</dbReference>
<name>A0A8B6E2N6_MYTGA</name>
<evidence type="ECO:0000256" key="3">
    <source>
        <dbReference type="ARBA" id="ARBA00022989"/>
    </source>
</evidence>
<sequence length="441" mass="49199">MIKTTHNESTSTTINLTNYELTSTTINITNYELTSTTINITHNASSYTMINSTHNESVSRWNLAFEDQDFGQSWINLVVGCILLMTTTLSIFTNGTCLYVFFIKKRSMLTRINSYIAVVCILAFTKAIIGYPMVISSSFAGYWLFGDAGCMYYGFLMTTFGLCTMFTLSLISVDRYLMVVLCRFNGLSINSFSISAISGSILLSVILAMGPLLGWNKYVREGLGTTCSPDLELTDASSRSYLTVLMIVAFILPLAVMAFCYWKIFSKVMETRKNLFPGNKHTDTPMSMNRKKNINLEVKLALTLVYIVVAFLLCWAPYSVTMIWAIVDAKSLTPLLISIPSLVTKLGSCFTPLVYMGRDRKMRRVVKENFECLRSETENIISNQKEIFRPAASNASNVNTLSTKAHTHTKTKSSCNPEKTSKRSKSSAKTGLGQTLNETVV</sequence>
<keyword evidence="4 8" id="KW-0297">G-protein coupled receptor</keyword>
<dbReference type="Proteomes" id="UP000596742">
    <property type="component" value="Unassembled WGS sequence"/>
</dbReference>
<dbReference type="PROSITE" id="PS00237">
    <property type="entry name" value="G_PROTEIN_RECEP_F1_1"/>
    <property type="match status" value="1"/>
</dbReference>
<evidence type="ECO:0000256" key="5">
    <source>
        <dbReference type="ARBA" id="ARBA00023136"/>
    </source>
</evidence>
<evidence type="ECO:0000256" key="1">
    <source>
        <dbReference type="ARBA" id="ARBA00004141"/>
    </source>
</evidence>
<dbReference type="GO" id="GO:0004930">
    <property type="term" value="F:G protein-coupled receptor activity"/>
    <property type="evidence" value="ECO:0007669"/>
    <property type="project" value="UniProtKB-KW"/>
</dbReference>
<feature type="region of interest" description="Disordered" evidence="9">
    <location>
        <begin position="399"/>
        <end position="441"/>
    </location>
</feature>
<evidence type="ECO:0000256" key="6">
    <source>
        <dbReference type="ARBA" id="ARBA00023170"/>
    </source>
</evidence>
<dbReference type="InterPro" id="IPR017452">
    <property type="entry name" value="GPCR_Rhodpsn_7TM"/>
</dbReference>
<dbReference type="EMBL" id="UYJE01004438">
    <property type="protein sequence ID" value="VDI28031.1"/>
    <property type="molecule type" value="Genomic_DNA"/>
</dbReference>
<evidence type="ECO:0000256" key="2">
    <source>
        <dbReference type="ARBA" id="ARBA00022692"/>
    </source>
</evidence>
<evidence type="ECO:0000313" key="12">
    <source>
        <dbReference type="EMBL" id="VDI28031.1"/>
    </source>
</evidence>
<evidence type="ECO:0000256" key="7">
    <source>
        <dbReference type="ARBA" id="ARBA00023224"/>
    </source>
</evidence>
<comment type="similarity">
    <text evidence="8">Belongs to the G-protein coupled receptor 1 family.</text>
</comment>
<protein>
    <submittedName>
        <fullName evidence="12">C-opsin</fullName>
    </submittedName>
</protein>
<keyword evidence="2 8" id="KW-0812">Transmembrane</keyword>
<evidence type="ECO:0000259" key="11">
    <source>
        <dbReference type="PROSITE" id="PS50262"/>
    </source>
</evidence>
<feature type="transmembrane region" description="Helical" evidence="10">
    <location>
        <begin position="115"/>
        <end position="145"/>
    </location>
</feature>
<dbReference type="SUPFAM" id="SSF81321">
    <property type="entry name" value="Family A G protein-coupled receptor-like"/>
    <property type="match status" value="1"/>
</dbReference>
<feature type="compositionally biased region" description="Polar residues" evidence="9">
    <location>
        <begin position="432"/>
        <end position="441"/>
    </location>
</feature>
<keyword evidence="13" id="KW-1185">Reference proteome</keyword>
<proteinExistence type="inferred from homology"/>
<dbReference type="InterPro" id="IPR000276">
    <property type="entry name" value="GPCR_Rhodpsn"/>
</dbReference>
<evidence type="ECO:0000256" key="4">
    <source>
        <dbReference type="ARBA" id="ARBA00023040"/>
    </source>
</evidence>
<dbReference type="Pfam" id="PF00001">
    <property type="entry name" value="7tm_1"/>
    <property type="match status" value="1"/>
</dbReference>
<dbReference type="InterPro" id="IPR050125">
    <property type="entry name" value="GPCR_opsins"/>
</dbReference>
<dbReference type="OrthoDB" id="5564849at2759"/>
<dbReference type="AlphaFoldDB" id="A0A8B6E2N6"/>
<feature type="transmembrane region" description="Helical" evidence="10">
    <location>
        <begin position="300"/>
        <end position="326"/>
    </location>
</feature>
<accession>A0A8B6E2N6</accession>
<feature type="transmembrane region" description="Helical" evidence="10">
    <location>
        <begin position="151"/>
        <end position="171"/>
    </location>
</feature>
<keyword evidence="6 8" id="KW-0675">Receptor</keyword>
<comment type="subcellular location">
    <subcellularLocation>
        <location evidence="1">Membrane</location>
        <topology evidence="1">Multi-pass membrane protein</topology>
    </subcellularLocation>
</comment>
<evidence type="ECO:0000256" key="10">
    <source>
        <dbReference type="SAM" id="Phobius"/>
    </source>
</evidence>
<keyword evidence="7 8" id="KW-0807">Transducer</keyword>
<feature type="transmembrane region" description="Helical" evidence="10">
    <location>
        <begin position="332"/>
        <end position="355"/>
    </location>
</feature>
<dbReference type="CDD" id="cd14969">
    <property type="entry name" value="7tmA_Opsins_type2_animals"/>
    <property type="match status" value="1"/>
</dbReference>
<keyword evidence="5 10" id="KW-0472">Membrane</keyword>
<feature type="transmembrane region" description="Helical" evidence="10">
    <location>
        <begin position="74"/>
        <end position="103"/>
    </location>
</feature>
<dbReference type="PROSITE" id="PS50262">
    <property type="entry name" value="G_PROTEIN_RECEP_F1_2"/>
    <property type="match status" value="1"/>
</dbReference>
<organism evidence="12 13">
    <name type="scientific">Mytilus galloprovincialis</name>
    <name type="common">Mediterranean mussel</name>
    <dbReference type="NCBI Taxonomy" id="29158"/>
    <lineage>
        <taxon>Eukaryota</taxon>
        <taxon>Metazoa</taxon>
        <taxon>Spiralia</taxon>
        <taxon>Lophotrochozoa</taxon>
        <taxon>Mollusca</taxon>
        <taxon>Bivalvia</taxon>
        <taxon>Autobranchia</taxon>
        <taxon>Pteriomorphia</taxon>
        <taxon>Mytilida</taxon>
        <taxon>Mytiloidea</taxon>
        <taxon>Mytilidae</taxon>
        <taxon>Mytilinae</taxon>
        <taxon>Mytilus</taxon>
    </lineage>
</organism>
<feature type="transmembrane region" description="Helical" evidence="10">
    <location>
        <begin position="241"/>
        <end position="262"/>
    </location>
</feature>
<evidence type="ECO:0000256" key="8">
    <source>
        <dbReference type="RuleBase" id="RU000688"/>
    </source>
</evidence>
<dbReference type="PRINTS" id="PR00237">
    <property type="entry name" value="GPCRRHODOPSN"/>
</dbReference>
<feature type="transmembrane region" description="Helical" evidence="10">
    <location>
        <begin position="192"/>
        <end position="213"/>
    </location>
</feature>